<organism evidence="1 2">
    <name type="scientific">Lactiplantibacillus daowaiensis</name>
    <dbReference type="NCBI Taxonomy" id="2559918"/>
    <lineage>
        <taxon>Bacteria</taxon>
        <taxon>Bacillati</taxon>
        <taxon>Bacillota</taxon>
        <taxon>Bacilli</taxon>
        <taxon>Lactobacillales</taxon>
        <taxon>Lactobacillaceae</taxon>
        <taxon>Lactiplantibacillus</taxon>
    </lineage>
</organism>
<keyword evidence="2" id="KW-1185">Reference proteome</keyword>
<name>A0ABW1RXW4_9LACO</name>
<gene>
    <name evidence="1" type="ORF">ACFP5Y_03325</name>
</gene>
<reference evidence="2" key="1">
    <citation type="journal article" date="2019" name="Int. J. Syst. Evol. Microbiol.">
        <title>The Global Catalogue of Microorganisms (GCM) 10K type strain sequencing project: providing services to taxonomists for standard genome sequencing and annotation.</title>
        <authorList>
            <consortium name="The Broad Institute Genomics Platform"/>
            <consortium name="The Broad Institute Genome Sequencing Center for Infectious Disease"/>
            <person name="Wu L."/>
            <person name="Ma J."/>
        </authorList>
    </citation>
    <scope>NUCLEOTIDE SEQUENCE [LARGE SCALE GENOMIC DNA]</scope>
    <source>
        <strain evidence="2">CCM 8933</strain>
    </source>
</reference>
<dbReference type="Proteomes" id="UP001596282">
    <property type="component" value="Unassembled WGS sequence"/>
</dbReference>
<accession>A0ABW1RXW4</accession>
<proteinExistence type="predicted"/>
<dbReference type="EMBL" id="JBHSSC010000009">
    <property type="protein sequence ID" value="MFC6180252.1"/>
    <property type="molecule type" value="Genomic_DNA"/>
</dbReference>
<evidence type="ECO:0000313" key="2">
    <source>
        <dbReference type="Proteomes" id="UP001596282"/>
    </source>
</evidence>
<evidence type="ECO:0000313" key="1">
    <source>
        <dbReference type="EMBL" id="MFC6180252.1"/>
    </source>
</evidence>
<sequence>MKAAAINQALATQQLTVTYQRYRYSDAELIDPSGPMTLLSPAPRRLTQTINRLQVHDAQAQVCLTNVAEPMFGAQLMAWLQTPTRVTAVTLATTATIIQQAQRRGLTVTGVQVVPTACWTVTHEQTLLADLAAQLVPDVMQLGPYDNQQASMVIDDHRQIVLRRQANFEPQLSLPVVQFAIHNDQGQLLLTGLSLADLGAALVGLQLGLDPAALVTILLGHPLLPAATLTQAQLCYEQWQTSVPQTMQTVADLTNLMTGPVLPMTTTQLGQYRYWQPAMTRPVSAVIPAAVVLPVLTGVYYEPQVVVQATARAFSAALLKQAYQRSWTIQRRTRQLVGCGTADRLRFNRGQLQGFRRLPTPQTTATPLETVFKIQQPTSKAAMELSFNTLVTTLAMTK</sequence>
<dbReference type="RefSeq" id="WP_137627632.1">
    <property type="nucleotide sequence ID" value="NZ_BJDJ01000003.1"/>
</dbReference>
<protein>
    <submittedName>
        <fullName evidence="1">Uncharacterized protein</fullName>
    </submittedName>
</protein>
<comment type="caution">
    <text evidence="1">The sequence shown here is derived from an EMBL/GenBank/DDBJ whole genome shotgun (WGS) entry which is preliminary data.</text>
</comment>